<reference evidence="1" key="1">
    <citation type="submission" date="2017-05" db="UniProtKB">
        <authorList>
            <consortium name="EnsemblMetazoa"/>
        </authorList>
    </citation>
    <scope>IDENTIFICATION</scope>
</reference>
<evidence type="ECO:0000313" key="1">
    <source>
        <dbReference type="EnsemblMetazoa" id="Aqu2.1.32203_001"/>
    </source>
</evidence>
<proteinExistence type="predicted"/>
<dbReference type="InParanoid" id="A0A1X7UWQ1"/>
<protein>
    <submittedName>
        <fullName evidence="1">Uncharacterized protein</fullName>
    </submittedName>
</protein>
<name>A0A1X7UWQ1_AMPQE</name>
<accession>A0A1X7UWQ1</accession>
<dbReference type="EnsemblMetazoa" id="Aqu2.1.32203_001">
    <property type="protein sequence ID" value="Aqu2.1.32203_001"/>
    <property type="gene ID" value="Aqu2.1.32203"/>
</dbReference>
<sequence length="31" mass="3803">MYVHCSKFELPVIFKRRKLLHGTLDHFEILM</sequence>
<dbReference type="AlphaFoldDB" id="A0A1X7UWQ1"/>
<organism evidence="1">
    <name type="scientific">Amphimedon queenslandica</name>
    <name type="common">Sponge</name>
    <dbReference type="NCBI Taxonomy" id="400682"/>
    <lineage>
        <taxon>Eukaryota</taxon>
        <taxon>Metazoa</taxon>
        <taxon>Porifera</taxon>
        <taxon>Demospongiae</taxon>
        <taxon>Heteroscleromorpha</taxon>
        <taxon>Haplosclerida</taxon>
        <taxon>Niphatidae</taxon>
        <taxon>Amphimedon</taxon>
    </lineage>
</organism>